<feature type="transmembrane region" description="Helical" evidence="1">
    <location>
        <begin position="119"/>
        <end position="137"/>
    </location>
</feature>
<feature type="transmembrane region" description="Helical" evidence="1">
    <location>
        <begin position="93"/>
        <end position="113"/>
    </location>
</feature>
<keyword evidence="3" id="KW-1185">Reference proteome</keyword>
<evidence type="ECO:0008006" key="4">
    <source>
        <dbReference type="Google" id="ProtNLM"/>
    </source>
</evidence>
<reference evidence="2 3" key="1">
    <citation type="submission" date="2021-07" db="EMBL/GenBank/DDBJ databases">
        <title>Paraburkholderia edwinii protects Aspergillus sp. from phenazines by acting as a toxin sponge.</title>
        <authorList>
            <person name="Dahlstrom K.M."/>
            <person name="Newman D.K."/>
        </authorList>
    </citation>
    <scope>NUCLEOTIDE SEQUENCE [LARGE SCALE GENOMIC DNA]</scope>
    <source>
        <strain evidence="2 3">Pe01</strain>
    </source>
</reference>
<feature type="transmembrane region" description="Helical" evidence="1">
    <location>
        <begin position="185"/>
        <end position="203"/>
    </location>
</feature>
<proteinExistence type="predicted"/>
<protein>
    <recommendedName>
        <fullName evidence="4">Membrane-anchored protein</fullName>
    </recommendedName>
</protein>
<name>A0ABX8UVU3_9BURK</name>
<feature type="transmembrane region" description="Helical" evidence="1">
    <location>
        <begin position="64"/>
        <end position="81"/>
    </location>
</feature>
<accession>A0ABX8UVU3</accession>
<sequence>MEHVSGGLNVTRSASTYSNNTYSSRQEELLSKVPQATAVFWIVKILATTVGETGGDALSMTLNLGYAVATLIFLAFFVITLTLQVRGDRYHPAIYWAVVVATTTVGTTMSDFLDRTAGLGYVASSALLLAAVLLILASWRAVAGRIEYQHIVRPRDEVFYWLTILVSNTLGTALGDFTATSLGLGFEHGSLVFAGLLAVVAIAWRVGKRIPVSVLFWAAYVLTRPLGATLGDTLTKPLAEGGLALERIPASLVILGTLAAVVVLQHWLGRGARDVATGSARYR</sequence>
<feature type="transmembrane region" description="Helical" evidence="1">
    <location>
        <begin position="248"/>
        <end position="268"/>
    </location>
</feature>
<evidence type="ECO:0000313" key="2">
    <source>
        <dbReference type="EMBL" id="QYD73110.1"/>
    </source>
</evidence>
<gene>
    <name evidence="2" type="ORF">KZJ38_25955</name>
</gene>
<dbReference type="InterPro" id="IPR007136">
    <property type="entry name" value="DUF347"/>
</dbReference>
<keyword evidence="1" id="KW-0472">Membrane</keyword>
<keyword evidence="1" id="KW-0812">Transmembrane</keyword>
<feature type="transmembrane region" description="Helical" evidence="1">
    <location>
        <begin position="210"/>
        <end position="228"/>
    </location>
</feature>
<organism evidence="2 3">
    <name type="scientific">Paraburkholderia edwinii</name>
    <dbReference type="NCBI Taxonomy" id="2861782"/>
    <lineage>
        <taxon>Bacteria</taxon>
        <taxon>Pseudomonadati</taxon>
        <taxon>Pseudomonadota</taxon>
        <taxon>Betaproteobacteria</taxon>
        <taxon>Burkholderiales</taxon>
        <taxon>Burkholderiaceae</taxon>
        <taxon>Paraburkholderia</taxon>
    </lineage>
</organism>
<dbReference type="Proteomes" id="UP000826462">
    <property type="component" value="Chromosome 2"/>
</dbReference>
<dbReference type="Pfam" id="PF03988">
    <property type="entry name" value="DUF347"/>
    <property type="match status" value="4"/>
</dbReference>
<feature type="transmembrane region" description="Helical" evidence="1">
    <location>
        <begin position="158"/>
        <end position="179"/>
    </location>
</feature>
<keyword evidence="1" id="KW-1133">Transmembrane helix</keyword>
<evidence type="ECO:0000313" key="3">
    <source>
        <dbReference type="Proteomes" id="UP000826462"/>
    </source>
</evidence>
<evidence type="ECO:0000256" key="1">
    <source>
        <dbReference type="SAM" id="Phobius"/>
    </source>
</evidence>
<dbReference type="EMBL" id="CP080096">
    <property type="protein sequence ID" value="QYD73110.1"/>
    <property type="molecule type" value="Genomic_DNA"/>
</dbReference>